<keyword evidence="1" id="KW-0812">Transmembrane</keyword>
<evidence type="ECO:0000256" key="1">
    <source>
        <dbReference type="SAM" id="Phobius"/>
    </source>
</evidence>
<keyword evidence="1" id="KW-1133">Transmembrane helix</keyword>
<organism evidence="2 3">
    <name type="scientific">Fredinandcohnia salidurans</name>
    <dbReference type="NCBI Taxonomy" id="2595041"/>
    <lineage>
        <taxon>Bacteria</taxon>
        <taxon>Bacillati</taxon>
        <taxon>Bacillota</taxon>
        <taxon>Bacilli</taxon>
        <taxon>Bacillales</taxon>
        <taxon>Bacillaceae</taxon>
        <taxon>Fredinandcohnia</taxon>
    </lineage>
</organism>
<sequence>MASRRHVVFNLAMIIISWLSLLFLGKHPIKRYSLASFIICIFEIINHIIGQRRKFWLFYDKPKSFVRDELPFDLGPYIPMSIWLLTLSFGNFKKYVLLNAIGHGLFAFLFMPFLKKIKIMRLHRLTYFQFFLYIHYKAYLLYGVQYLVEKIRRPKIEWSRFLN</sequence>
<feature type="transmembrane region" description="Helical" evidence="1">
    <location>
        <begin position="126"/>
        <end position="148"/>
    </location>
</feature>
<proteinExistence type="predicted"/>
<evidence type="ECO:0000313" key="2">
    <source>
        <dbReference type="EMBL" id="MFD1781520.1"/>
    </source>
</evidence>
<feature type="transmembrane region" description="Helical" evidence="1">
    <location>
        <begin position="95"/>
        <end position="114"/>
    </location>
</feature>
<reference evidence="3" key="1">
    <citation type="journal article" date="2019" name="Int. J. Syst. Evol. Microbiol.">
        <title>The Global Catalogue of Microorganisms (GCM) 10K type strain sequencing project: providing services to taxonomists for standard genome sequencing and annotation.</title>
        <authorList>
            <consortium name="The Broad Institute Genomics Platform"/>
            <consortium name="The Broad Institute Genome Sequencing Center for Infectious Disease"/>
            <person name="Wu L."/>
            <person name="Ma J."/>
        </authorList>
    </citation>
    <scope>NUCLEOTIDE SEQUENCE [LARGE SCALE GENOMIC DNA]</scope>
    <source>
        <strain evidence="3">CCUG 15531</strain>
    </source>
</reference>
<keyword evidence="1" id="KW-0472">Membrane</keyword>
<dbReference type="EMBL" id="JBHUEK010000034">
    <property type="protein sequence ID" value="MFD1781520.1"/>
    <property type="molecule type" value="Genomic_DNA"/>
</dbReference>
<evidence type="ECO:0000313" key="3">
    <source>
        <dbReference type="Proteomes" id="UP001597227"/>
    </source>
</evidence>
<feature type="transmembrane region" description="Helical" evidence="1">
    <location>
        <begin position="31"/>
        <end position="49"/>
    </location>
</feature>
<gene>
    <name evidence="2" type="ORF">ACFSFW_23005</name>
</gene>
<comment type="caution">
    <text evidence="2">The sequence shown here is derived from an EMBL/GenBank/DDBJ whole genome shotgun (WGS) entry which is preliminary data.</text>
</comment>
<accession>A0ABW4MYM0</accession>
<protein>
    <submittedName>
        <fullName evidence="2">Uncharacterized protein</fullName>
    </submittedName>
</protein>
<keyword evidence="3" id="KW-1185">Reference proteome</keyword>
<dbReference type="RefSeq" id="WP_388041836.1">
    <property type="nucleotide sequence ID" value="NZ_JBHUEK010000034.1"/>
</dbReference>
<name>A0ABW4MYM0_9BACI</name>
<feature type="transmembrane region" description="Helical" evidence="1">
    <location>
        <begin position="7"/>
        <end position="25"/>
    </location>
</feature>
<dbReference type="Proteomes" id="UP001597227">
    <property type="component" value="Unassembled WGS sequence"/>
</dbReference>